<evidence type="ECO:0000256" key="1">
    <source>
        <dbReference type="SAM" id="SignalP"/>
    </source>
</evidence>
<evidence type="ECO:0000313" key="4">
    <source>
        <dbReference type="Proteomes" id="UP000006548"/>
    </source>
</evidence>
<dbReference type="Proteomes" id="UP000006548">
    <property type="component" value="Chromosome 1"/>
</dbReference>
<dbReference type="SMR" id="A0A1P8ARH0"/>
<dbReference type="Araport" id="AT1G18773"/>
<protein>
    <submittedName>
        <fullName evidence="3">Acyl thioesterase-like protein</fullName>
    </submittedName>
</protein>
<dbReference type="STRING" id="3702.A0A1P8ARH0"/>
<dbReference type="Gene3D" id="3.40.50.1820">
    <property type="entry name" value="alpha/beta hydrolase"/>
    <property type="match status" value="1"/>
</dbReference>
<organism evidence="3 4">
    <name type="scientific">Arabidopsis thaliana</name>
    <name type="common">Mouse-ear cress</name>
    <dbReference type="NCBI Taxonomy" id="3702"/>
    <lineage>
        <taxon>Eukaryota</taxon>
        <taxon>Viridiplantae</taxon>
        <taxon>Streptophyta</taxon>
        <taxon>Embryophyta</taxon>
        <taxon>Tracheophyta</taxon>
        <taxon>Spermatophyta</taxon>
        <taxon>Magnoliopsida</taxon>
        <taxon>eudicotyledons</taxon>
        <taxon>Gunneridae</taxon>
        <taxon>Pentapetalae</taxon>
        <taxon>rosids</taxon>
        <taxon>malvids</taxon>
        <taxon>Brassicales</taxon>
        <taxon>Brassicaceae</taxon>
        <taxon>Camelineae</taxon>
        <taxon>Arabidopsis</taxon>
    </lineage>
</organism>
<accession>A0A1P8ARH0</accession>
<dbReference type="ExpressionAtlas" id="A0A1P8ARH0">
    <property type="expression patterns" value="baseline and differential"/>
</dbReference>
<dbReference type="InterPro" id="IPR029058">
    <property type="entry name" value="AB_hydrolase_fold"/>
</dbReference>
<keyword evidence="4" id="KW-1185">Reference proteome</keyword>
<sequence length="73" mass="8050">MSATAISLLSPFKLSLAAQAAMEHTPVLWSHGIDEKAVLFEAGQAALPFLQQAGLTYEFKDLLRLREEYVEEG</sequence>
<reference evidence="3 4" key="1">
    <citation type="journal article" date="2000" name="Nature">
        <title>Sequence and analysis of chromosome 1 of the plant Arabidopsis thaliana.</title>
        <authorList>
            <person name="Theologis A."/>
            <person name="Ecker J.R."/>
            <person name="Palm C.J."/>
            <person name="Federspiel N.A."/>
            <person name="Kaul S."/>
            <person name="White O."/>
            <person name="Alonso J."/>
            <person name="Altafi H."/>
            <person name="Araujo R."/>
            <person name="Bowman C.L."/>
            <person name="Brooks S.Y."/>
            <person name="Buehler E."/>
            <person name="Chan A."/>
            <person name="Chao Q."/>
            <person name="Chen H."/>
            <person name="Cheuk R.F."/>
            <person name="Chin C.W."/>
            <person name="Chung M.K."/>
            <person name="Conn L."/>
            <person name="Conway A.B."/>
            <person name="Conway A.R."/>
            <person name="Creasy T.H."/>
            <person name="Dewar K."/>
            <person name="Dunn P."/>
            <person name="Etgu P."/>
            <person name="Feldblyum T.V."/>
            <person name="Feng J."/>
            <person name="Fong B."/>
            <person name="Fujii C.Y."/>
            <person name="Gill J.E."/>
            <person name="Goldsmith A.D."/>
            <person name="Haas B."/>
            <person name="Hansen N.F."/>
            <person name="Hughes B."/>
            <person name="Huizar L."/>
            <person name="Hunter J.L."/>
            <person name="Jenkins J."/>
            <person name="Johnson-Hopson C."/>
            <person name="Khan S."/>
            <person name="Khaykin E."/>
            <person name="Kim C.J."/>
            <person name="Koo H.L."/>
            <person name="Kremenetskaia I."/>
            <person name="Kurtz D.B."/>
            <person name="Kwan A."/>
            <person name="Lam B."/>
            <person name="Langin-Hooper S."/>
            <person name="Lee A."/>
            <person name="Lee J.M."/>
            <person name="Lenz C.A."/>
            <person name="Li J.H."/>
            <person name="Li Y."/>
            <person name="Lin X."/>
            <person name="Liu S.X."/>
            <person name="Liu Z.A."/>
            <person name="Luros J.S."/>
            <person name="Maiti R."/>
            <person name="Marziali A."/>
            <person name="Militscher J."/>
            <person name="Miranda M."/>
            <person name="Nguyen M."/>
            <person name="Nierman W.C."/>
            <person name="Osborne B.I."/>
            <person name="Pai G."/>
            <person name="Peterson J."/>
            <person name="Pham P.K."/>
            <person name="Rizzo M."/>
            <person name="Rooney T."/>
            <person name="Rowley D."/>
            <person name="Sakano H."/>
            <person name="Salzberg S.L."/>
            <person name="Schwartz J.R."/>
            <person name="Shinn P."/>
            <person name="Southwick A.M."/>
            <person name="Sun H."/>
            <person name="Tallon L.J."/>
            <person name="Tambunga G."/>
            <person name="Toriumi M.J."/>
            <person name="Town C.D."/>
            <person name="Utterback T."/>
            <person name="Van Aken S."/>
            <person name="Vaysberg M."/>
            <person name="Vysotskaia V.S."/>
            <person name="Walker M."/>
            <person name="Wu D."/>
            <person name="Yu G."/>
            <person name="Fraser C.M."/>
            <person name="Venter J.C."/>
            <person name="Davis R.W."/>
        </authorList>
    </citation>
    <scope>NUCLEOTIDE SEQUENCE [LARGE SCALE GENOMIC DNA]</scope>
    <source>
        <strain evidence="4">cv. Columbia</strain>
    </source>
</reference>
<gene>
    <name evidence="2 3" type="ordered locus">At1g18773</name>
</gene>
<evidence type="ECO:0000313" key="3">
    <source>
        <dbReference type="EMBL" id="ANM59234.1"/>
    </source>
</evidence>
<reference evidence="4" key="2">
    <citation type="journal article" date="2017" name="Plant J.">
        <title>Araport11: a complete reannotation of the Arabidopsis thaliana reference genome.</title>
        <authorList>
            <person name="Cheng C.Y."/>
            <person name="Krishnakumar V."/>
            <person name="Chan A.P."/>
            <person name="Thibaud-Nissen F."/>
            <person name="Schobel S."/>
            <person name="Town C.D."/>
        </authorList>
    </citation>
    <scope>GENOME REANNOTATION</scope>
    <source>
        <strain evidence="4">cv. Columbia</strain>
    </source>
</reference>
<dbReference type="AlphaFoldDB" id="A0A1P8ARH0"/>
<name>A0A1P8ARH0_ARATH</name>
<feature type="signal peptide" evidence="1">
    <location>
        <begin position="1"/>
        <end position="17"/>
    </location>
</feature>
<dbReference type="InParanoid" id="A0A1P8ARH0"/>
<dbReference type="GeneID" id="6240661"/>
<dbReference type="TAIR" id="AT1G18773"/>
<evidence type="ECO:0000313" key="2">
    <source>
        <dbReference type="Araport" id="AT1G18773"/>
    </source>
</evidence>
<proteinExistence type="predicted"/>
<dbReference type="RefSeq" id="NP_001321609.1">
    <property type="nucleotide sequence ID" value="NM_001332372.1"/>
</dbReference>
<keyword evidence="1" id="KW-0732">Signal</keyword>
<feature type="chain" id="PRO_5010198855" evidence="1">
    <location>
        <begin position="18"/>
        <end position="73"/>
    </location>
</feature>
<dbReference type="EMBL" id="CP002684">
    <property type="protein sequence ID" value="ANM59234.1"/>
    <property type="molecule type" value="Genomic_DNA"/>
</dbReference>